<dbReference type="GO" id="GO:0005739">
    <property type="term" value="C:mitochondrion"/>
    <property type="evidence" value="ECO:0007669"/>
    <property type="project" value="TreeGrafter"/>
</dbReference>
<evidence type="ECO:0000256" key="2">
    <source>
        <dbReference type="ARBA" id="ARBA00022170"/>
    </source>
</evidence>
<dbReference type="GO" id="GO:0034553">
    <property type="term" value="P:mitochondrial respiratory chain complex II assembly"/>
    <property type="evidence" value="ECO:0007669"/>
    <property type="project" value="TreeGrafter"/>
</dbReference>
<reference evidence="4" key="3">
    <citation type="submission" date="2025-09" db="UniProtKB">
        <authorList>
            <consortium name="Ensembl"/>
        </authorList>
    </citation>
    <scope>IDENTIFICATION</scope>
</reference>
<feature type="region of interest" description="Disordered" evidence="3">
    <location>
        <begin position="85"/>
        <end position="121"/>
    </location>
</feature>
<protein>
    <recommendedName>
        <fullName evidence="2">Succinate dehydrogenase assembly factor 4, mitochondrial</fullName>
    </recommendedName>
</protein>
<evidence type="ECO:0000256" key="3">
    <source>
        <dbReference type="SAM" id="MobiDB-lite"/>
    </source>
</evidence>
<proteinExistence type="inferred from homology"/>
<dbReference type="AlphaFoldDB" id="A0A8C3U8W2"/>
<accession>A0A8C3U8W2</accession>
<reference evidence="4" key="2">
    <citation type="submission" date="2025-08" db="UniProtKB">
        <authorList>
            <consortium name="Ensembl"/>
        </authorList>
    </citation>
    <scope>IDENTIFICATION</scope>
</reference>
<feature type="compositionally biased region" description="Basic and acidic residues" evidence="3">
    <location>
        <begin position="225"/>
        <end position="238"/>
    </location>
</feature>
<reference evidence="4" key="1">
    <citation type="submission" date="2020-10" db="EMBL/GenBank/DDBJ databases">
        <title>Catharus ustulatus (Swainson's thrush) genome, bCatUst1, primary haplotype v2.</title>
        <authorList>
            <person name="Delmore K."/>
            <person name="Vafadar M."/>
            <person name="Formenti G."/>
            <person name="Chow W."/>
            <person name="Pelan S."/>
            <person name="Howe K."/>
            <person name="Rhie A."/>
            <person name="Mountcastle J."/>
            <person name="Haase B."/>
            <person name="Fedrigo O."/>
            <person name="Jarvis E.D."/>
        </authorList>
    </citation>
    <scope>NUCLEOTIDE SEQUENCE [LARGE SCALE GENOMIC DNA]</scope>
</reference>
<feature type="compositionally biased region" description="Basic and acidic residues" evidence="3">
    <location>
        <begin position="195"/>
        <end position="205"/>
    </location>
</feature>
<feature type="compositionally biased region" description="Low complexity" evidence="3">
    <location>
        <begin position="159"/>
        <end position="171"/>
    </location>
</feature>
<keyword evidence="5" id="KW-1185">Reference proteome</keyword>
<dbReference type="Pfam" id="PF07896">
    <property type="entry name" value="DUF1674"/>
    <property type="match status" value="1"/>
</dbReference>
<dbReference type="PANTHER" id="PTHR28524">
    <property type="entry name" value="SUCCINATE DEHYDROGENASE ASSEMBLY FACTOR 4, MITOCHONDRIAL"/>
    <property type="match status" value="1"/>
</dbReference>
<dbReference type="Ensembl" id="ENSCUST00005010959.1">
    <property type="protein sequence ID" value="ENSCUSP00005010513.1"/>
    <property type="gene ID" value="ENSCUSG00005006753.1"/>
</dbReference>
<evidence type="ECO:0000313" key="5">
    <source>
        <dbReference type="Proteomes" id="UP000694563"/>
    </source>
</evidence>
<dbReference type="PANTHER" id="PTHR28524:SF3">
    <property type="entry name" value="SUCCINATE DEHYDROGENASE ASSEMBLY FACTOR 4, MITOCHONDRIAL"/>
    <property type="match status" value="1"/>
</dbReference>
<name>A0A8C3U8W2_CATUS</name>
<sequence>MYNFLLLKKQTKPKTKNPTSWTALDSEGFAALNSSPLRRKKTSLLQVCHGVGEKSYSLFLEHLSEPVAAFIGTVAPQALFASGYGSRGAEQGHGGTARPLPQPRSGSGPGPRSSPPGAAAALGACAAAPPAPHGSVPAMALRLLRGAPGATKSSLLCHLRSSSSSKPGGRSESAKQPLKKPKLPVGRFDEPEESSMEKEPLEKFPDGINPTTKERGGPRGPEPTRFGDWERKGRCIDF</sequence>
<dbReference type="Proteomes" id="UP000694563">
    <property type="component" value="Chromosome 3"/>
</dbReference>
<feature type="region of interest" description="Disordered" evidence="3">
    <location>
        <begin position="159"/>
        <end position="238"/>
    </location>
</feature>
<evidence type="ECO:0000313" key="4">
    <source>
        <dbReference type="Ensembl" id="ENSCUSP00005010513.1"/>
    </source>
</evidence>
<organism evidence="4 5">
    <name type="scientific">Catharus ustulatus</name>
    <name type="common">Russet-backed thrush</name>
    <name type="synonym">Hylocichla ustulatus</name>
    <dbReference type="NCBI Taxonomy" id="91951"/>
    <lineage>
        <taxon>Eukaryota</taxon>
        <taxon>Metazoa</taxon>
        <taxon>Chordata</taxon>
        <taxon>Craniata</taxon>
        <taxon>Vertebrata</taxon>
        <taxon>Euteleostomi</taxon>
        <taxon>Archelosauria</taxon>
        <taxon>Archosauria</taxon>
        <taxon>Dinosauria</taxon>
        <taxon>Saurischia</taxon>
        <taxon>Theropoda</taxon>
        <taxon>Coelurosauria</taxon>
        <taxon>Aves</taxon>
        <taxon>Neognathae</taxon>
        <taxon>Neoaves</taxon>
        <taxon>Telluraves</taxon>
        <taxon>Australaves</taxon>
        <taxon>Passeriformes</taxon>
        <taxon>Turdidae</taxon>
        <taxon>Catharus</taxon>
    </lineage>
</organism>
<gene>
    <name evidence="4" type="primary">SDHAF4</name>
</gene>
<evidence type="ECO:0000256" key="1">
    <source>
        <dbReference type="ARBA" id="ARBA00005701"/>
    </source>
</evidence>
<comment type="similarity">
    <text evidence="1">Belongs to the SDHAF4 family.</text>
</comment>
<dbReference type="InterPro" id="IPR012875">
    <property type="entry name" value="SDHF4"/>
</dbReference>